<organism evidence="3 4">
    <name type="scientific">Hyphodiscus hymeniophilus</name>
    <dbReference type="NCBI Taxonomy" id="353542"/>
    <lineage>
        <taxon>Eukaryota</taxon>
        <taxon>Fungi</taxon>
        <taxon>Dikarya</taxon>
        <taxon>Ascomycota</taxon>
        <taxon>Pezizomycotina</taxon>
        <taxon>Leotiomycetes</taxon>
        <taxon>Helotiales</taxon>
        <taxon>Hyphodiscaceae</taxon>
        <taxon>Hyphodiscus</taxon>
    </lineage>
</organism>
<accession>A0A9P6SKV2</accession>
<proteinExistence type="predicted"/>
<feature type="domain" description="C3H1-type" evidence="2">
    <location>
        <begin position="3"/>
        <end position="31"/>
    </location>
</feature>
<comment type="caution">
    <text evidence="3">The sequence shown here is derived from an EMBL/GenBank/DDBJ whole genome shotgun (WGS) entry which is preliminary data.</text>
</comment>
<name>A0A9P6SKV2_9HELO</name>
<evidence type="ECO:0000313" key="3">
    <source>
        <dbReference type="EMBL" id="KAG0646044.1"/>
    </source>
</evidence>
<keyword evidence="1" id="KW-0479">Metal-binding</keyword>
<reference evidence="3" key="1">
    <citation type="submission" date="2019-07" db="EMBL/GenBank/DDBJ databases">
        <title>Hyphodiscus hymeniophilus genome sequencing and assembly.</title>
        <authorList>
            <person name="Kramer G."/>
            <person name="Nodwell J."/>
        </authorList>
    </citation>
    <scope>NUCLEOTIDE SEQUENCE</scope>
    <source>
        <strain evidence="3">ATCC 34498</strain>
    </source>
</reference>
<feature type="zinc finger region" description="C3H1-type" evidence="1">
    <location>
        <begin position="3"/>
        <end position="31"/>
    </location>
</feature>
<keyword evidence="1" id="KW-0862">Zinc</keyword>
<dbReference type="InterPro" id="IPR027417">
    <property type="entry name" value="P-loop_NTPase"/>
</dbReference>
<dbReference type="GO" id="GO:0008270">
    <property type="term" value="F:zinc ion binding"/>
    <property type="evidence" value="ECO:0007669"/>
    <property type="project" value="UniProtKB-KW"/>
</dbReference>
<evidence type="ECO:0000259" key="2">
    <source>
        <dbReference type="PROSITE" id="PS50103"/>
    </source>
</evidence>
<dbReference type="PROSITE" id="PS50103">
    <property type="entry name" value="ZF_C3H1"/>
    <property type="match status" value="1"/>
</dbReference>
<protein>
    <recommendedName>
        <fullName evidence="2">C3H1-type domain-containing protein</fullName>
    </recommendedName>
</protein>
<dbReference type="EMBL" id="VNKQ01000017">
    <property type="protein sequence ID" value="KAG0646044.1"/>
    <property type="molecule type" value="Genomic_DNA"/>
</dbReference>
<evidence type="ECO:0000256" key="1">
    <source>
        <dbReference type="PROSITE-ProRule" id="PRU00723"/>
    </source>
</evidence>
<keyword evidence="1" id="KW-0863">Zinc-finger</keyword>
<gene>
    <name evidence="3" type="ORF">D0Z07_7785</name>
</gene>
<dbReference type="AlphaFoldDB" id="A0A9P6SKV2"/>
<dbReference type="Gene3D" id="3.40.50.300">
    <property type="entry name" value="P-loop containing nucleotide triphosphate hydrolases"/>
    <property type="match status" value="1"/>
</dbReference>
<sequence>MQRGGIRLCRFIEQGDHCRSRDNCAYSHDTSNYNKRRVQNTPEQQKEREDYSSWKRLVKKPPMASDTRTIELLWNGALTILNEGDRDWKQMVPRDLDDDENYSSACSNGTRAVPFFQRLYTNLAEVYFESNVTITLVETTLIAILISLREIVKREQRAAFNEELPDLINSLQEVAEAMGIDETSTAFQILPERHISAKPPDIPPPLYARGKGVLFALNTILKEGGDQLSLSPGVSIDDASNVDELKFLEHLIEIGIEKLIRIGGQSKSKILEGKNLRIVSKYETKTRTKGFLVAKSYEQLENTEKHITKVLGSLHATQRKPDWANFRSHLEQRYPRIFSQFSQFDVERYETVGKEPFEIWNQGRKGRSHEERDTLEETTITSQQLIRNATQDVYSLSAIERRRLVELWVQEIHENKTNELFELVKDSRKMNEEIEGIHDEVDRRALQSADVIRVTTTGLAKRISVLQRVRSKVIICEEVGKVMEPHMISALLPSVEHFTQIGDH</sequence>
<dbReference type="Proteomes" id="UP000785200">
    <property type="component" value="Unassembled WGS sequence"/>
</dbReference>
<keyword evidence="4" id="KW-1185">Reference proteome</keyword>
<dbReference type="OrthoDB" id="3564767at2759"/>
<evidence type="ECO:0000313" key="4">
    <source>
        <dbReference type="Proteomes" id="UP000785200"/>
    </source>
</evidence>
<dbReference type="InterPro" id="IPR000571">
    <property type="entry name" value="Znf_CCCH"/>
</dbReference>